<name>A0A0A9H2M0_ARUDO</name>
<evidence type="ECO:0000313" key="1">
    <source>
        <dbReference type="EMBL" id="JAE30044.1"/>
    </source>
</evidence>
<sequence length="28" mass="3122">MTLILYVSRDFATLDLASGECEHSDFST</sequence>
<reference evidence="1" key="2">
    <citation type="journal article" date="2015" name="Data Brief">
        <title>Shoot transcriptome of the giant reed, Arundo donax.</title>
        <authorList>
            <person name="Barrero R.A."/>
            <person name="Guerrero F.D."/>
            <person name="Moolhuijzen P."/>
            <person name="Goolsby J.A."/>
            <person name="Tidwell J."/>
            <person name="Bellgard S.E."/>
            <person name="Bellgard M.I."/>
        </authorList>
    </citation>
    <scope>NUCLEOTIDE SEQUENCE</scope>
    <source>
        <tissue evidence="1">Shoot tissue taken approximately 20 cm above the soil surface</tissue>
    </source>
</reference>
<proteinExistence type="predicted"/>
<reference evidence="1" key="1">
    <citation type="submission" date="2014-09" db="EMBL/GenBank/DDBJ databases">
        <authorList>
            <person name="Magalhaes I.L.F."/>
            <person name="Oliveira U."/>
            <person name="Santos F.R."/>
            <person name="Vidigal T.H.D.A."/>
            <person name="Brescovit A.D."/>
            <person name="Santos A.J."/>
        </authorList>
    </citation>
    <scope>NUCLEOTIDE SEQUENCE</scope>
    <source>
        <tissue evidence="1">Shoot tissue taken approximately 20 cm above the soil surface</tissue>
    </source>
</reference>
<protein>
    <submittedName>
        <fullName evidence="1">Uncharacterized protein</fullName>
    </submittedName>
</protein>
<dbReference type="AlphaFoldDB" id="A0A0A9H2M0"/>
<dbReference type="EMBL" id="GBRH01167852">
    <property type="protein sequence ID" value="JAE30044.1"/>
    <property type="molecule type" value="Transcribed_RNA"/>
</dbReference>
<accession>A0A0A9H2M0</accession>
<organism evidence="1">
    <name type="scientific">Arundo donax</name>
    <name type="common">Giant reed</name>
    <name type="synonym">Donax arundinaceus</name>
    <dbReference type="NCBI Taxonomy" id="35708"/>
    <lineage>
        <taxon>Eukaryota</taxon>
        <taxon>Viridiplantae</taxon>
        <taxon>Streptophyta</taxon>
        <taxon>Embryophyta</taxon>
        <taxon>Tracheophyta</taxon>
        <taxon>Spermatophyta</taxon>
        <taxon>Magnoliopsida</taxon>
        <taxon>Liliopsida</taxon>
        <taxon>Poales</taxon>
        <taxon>Poaceae</taxon>
        <taxon>PACMAD clade</taxon>
        <taxon>Arundinoideae</taxon>
        <taxon>Arundineae</taxon>
        <taxon>Arundo</taxon>
    </lineage>
</organism>